<evidence type="ECO:0000256" key="6">
    <source>
        <dbReference type="ARBA" id="ARBA00023008"/>
    </source>
</evidence>
<dbReference type="PANTHER" id="PTHR10638:SF20">
    <property type="entry name" value="AMINE OXIDASE"/>
    <property type="match status" value="1"/>
</dbReference>
<evidence type="ECO:0000256" key="2">
    <source>
        <dbReference type="ARBA" id="ARBA00007983"/>
    </source>
</evidence>
<dbReference type="GO" id="GO:0008131">
    <property type="term" value="F:primary methylamine oxidase activity"/>
    <property type="evidence" value="ECO:0007669"/>
    <property type="project" value="InterPro"/>
</dbReference>
<comment type="cofactor">
    <cofactor evidence="9">
        <name>Cu cation</name>
        <dbReference type="ChEBI" id="CHEBI:23378"/>
    </cofactor>
    <text evidence="9">Contains 1 topaquinone per subunit.</text>
</comment>
<name>A0A1E4S529_CYBJN</name>
<gene>
    <name evidence="14" type="ORF">CYBJADRAFT_193852</name>
</gene>
<comment type="PTM">
    <text evidence="8 9">Topaquinone (TPQ) is generated by copper-dependent autoxidation of a specific tyrosyl residue.</text>
</comment>
<protein>
    <recommendedName>
        <fullName evidence="9">Amine oxidase</fullName>
        <ecNumber evidence="9">1.4.3.-</ecNumber>
    </recommendedName>
</protein>
<evidence type="ECO:0000256" key="3">
    <source>
        <dbReference type="ARBA" id="ARBA00022723"/>
    </source>
</evidence>
<dbReference type="AlphaFoldDB" id="A0A1E4S529"/>
<dbReference type="Pfam" id="PF02727">
    <property type="entry name" value="Cu_amine_oxidN2"/>
    <property type="match status" value="1"/>
</dbReference>
<comment type="cofactor">
    <cofactor evidence="1">
        <name>Cu cation</name>
        <dbReference type="ChEBI" id="CHEBI:23378"/>
    </cofactor>
</comment>
<evidence type="ECO:0000256" key="8">
    <source>
        <dbReference type="PIRSR" id="PIRSR600269-51"/>
    </source>
</evidence>
<reference evidence="14 15" key="1">
    <citation type="journal article" date="2016" name="Proc. Natl. Acad. Sci. U.S.A.">
        <title>Comparative genomics of biotechnologically important yeasts.</title>
        <authorList>
            <person name="Riley R."/>
            <person name="Haridas S."/>
            <person name="Wolfe K.H."/>
            <person name="Lopes M.R."/>
            <person name="Hittinger C.T."/>
            <person name="Goeker M."/>
            <person name="Salamov A.A."/>
            <person name="Wisecaver J.H."/>
            <person name="Long T.M."/>
            <person name="Calvey C.H."/>
            <person name="Aerts A.L."/>
            <person name="Barry K.W."/>
            <person name="Choi C."/>
            <person name="Clum A."/>
            <person name="Coughlan A.Y."/>
            <person name="Deshpande S."/>
            <person name="Douglass A.P."/>
            <person name="Hanson S.J."/>
            <person name="Klenk H.-P."/>
            <person name="LaButti K.M."/>
            <person name="Lapidus A."/>
            <person name="Lindquist E.A."/>
            <person name="Lipzen A.M."/>
            <person name="Meier-Kolthoff J.P."/>
            <person name="Ohm R.A."/>
            <person name="Otillar R.P."/>
            <person name="Pangilinan J.L."/>
            <person name="Peng Y."/>
            <person name="Rokas A."/>
            <person name="Rosa C.A."/>
            <person name="Scheuner C."/>
            <person name="Sibirny A.A."/>
            <person name="Slot J.C."/>
            <person name="Stielow J.B."/>
            <person name="Sun H."/>
            <person name="Kurtzman C.P."/>
            <person name="Blackwell M."/>
            <person name="Grigoriev I.V."/>
            <person name="Jeffries T.W."/>
        </authorList>
    </citation>
    <scope>NUCLEOTIDE SEQUENCE [LARGE SCALE GENOMIC DNA]</scope>
    <source>
        <strain evidence="15">ATCC 18201 / CBS 1600 / BCRC 20928 / JCM 3617 / NBRC 0987 / NRRL Y-1542</strain>
    </source>
</reference>
<dbReference type="InterPro" id="IPR015798">
    <property type="entry name" value="Cu_amine_oxidase_C"/>
</dbReference>
<evidence type="ECO:0000259" key="12">
    <source>
        <dbReference type="Pfam" id="PF02727"/>
    </source>
</evidence>
<keyword evidence="4 7" id="KW-0801">TPQ</keyword>
<feature type="domain" description="DUF1965" evidence="13">
    <location>
        <begin position="236"/>
        <end position="287"/>
    </location>
</feature>
<keyword evidence="15" id="KW-1185">Reference proteome</keyword>
<feature type="modified residue" description="2',4',5'-topaquinone" evidence="8">
    <location>
        <position position="473"/>
    </location>
</feature>
<dbReference type="GO" id="GO:0048038">
    <property type="term" value="F:quinone binding"/>
    <property type="evidence" value="ECO:0007669"/>
    <property type="project" value="InterPro"/>
</dbReference>
<sequence>MLWKHFTAALSLASLAKLLEKREVACGASTPGDAVPSKINIWADLSDDEAQVVYDLLKDTFNLTASVNATMYDNYVTWIETLRPNKTDAIAYLDNDGPVPERWARATVFLGTDEYTSDEFPDGYWQELQVGPLNTNGSTPEISELEYIYTKSKVSFAKGYKDDLKWAAAEEVYAAEILSDTMLPVLVDLVGEDIKTYGEENSTVECWATDPFQIDDDGTVTDWATIFLNYHDAGDVTPTGVFLQIVMTGRNVEDYYISQWVYNNIVYNSSGEFREAWESDDFVKLPKIDTTNLNTTETFVYIGQQGTTRELDEKLAPIAIEPEGRRWKYSESERYFTWMDWEFYVAWNRDNGLALYDVKFKGERIAFEIGLQEAIAEYSGDDPFQAHTTYFDRSYGFGNEAFGLVPGFDCPYNAEFFNVTWHSNGDNNYHNNSYCAFEFSEDYPFVRHTASEYITVSKNPTFNLRSITTIGNYDYNFLYKFFLDGTFEVSVRAAGYIQGAYYNPETGDPFGYKINEVLSGSFHDHVINFKADFDIAGTANRLAKVELEAVNHTYPWAPDKVFSTKQKRRSVIANETYLNWADAGAILLIESAEQNNTWGNPRAYRAVFPGGDARRIAQNTHTIINNAHWAEKDMAITVQKDTEFTSSHVFCSQDLEDPIINFDNFVDGESIDGEDLVYWFNLALHHLPNTQDIPNTIYSTAQSSIIFTPFNYFDTEQSRDTLQQMYYTYEDATWDFNGVSVSPECLFGIEPLNFDAVNYDGMQISKDTTNIPST</sequence>
<keyword evidence="3 9" id="KW-0479">Metal-binding</keyword>
<evidence type="ECO:0000313" key="15">
    <source>
        <dbReference type="Proteomes" id="UP000094389"/>
    </source>
</evidence>
<dbReference type="GO" id="GO:0005886">
    <property type="term" value="C:plasma membrane"/>
    <property type="evidence" value="ECO:0007669"/>
    <property type="project" value="TreeGrafter"/>
</dbReference>
<proteinExistence type="inferred from homology"/>
<evidence type="ECO:0000256" key="7">
    <source>
        <dbReference type="PIRSR" id="PIRSR600269-50"/>
    </source>
</evidence>
<keyword evidence="5 9" id="KW-0560">Oxidoreductase</keyword>
<evidence type="ECO:0000256" key="10">
    <source>
        <dbReference type="SAM" id="SignalP"/>
    </source>
</evidence>
<dbReference type="Pfam" id="PF01179">
    <property type="entry name" value="Cu_amine_oxid"/>
    <property type="match status" value="1"/>
</dbReference>
<dbReference type="InterPro" id="IPR036460">
    <property type="entry name" value="Cu_amine_oxidase_C_sf"/>
</dbReference>
<comment type="similarity">
    <text evidence="2 9">Belongs to the copper/topaquinone oxidase family.</text>
</comment>
<feature type="active site" description="Proton acceptor" evidence="7">
    <location>
        <position position="392"/>
    </location>
</feature>
<keyword evidence="10" id="KW-0732">Signal</keyword>
<dbReference type="GO" id="GO:0009308">
    <property type="term" value="P:amine metabolic process"/>
    <property type="evidence" value="ECO:0007669"/>
    <property type="project" value="UniProtKB-UniRule"/>
</dbReference>
<evidence type="ECO:0000259" key="11">
    <source>
        <dbReference type="Pfam" id="PF01179"/>
    </source>
</evidence>
<organism evidence="14 15">
    <name type="scientific">Cyberlindnera jadinii (strain ATCC 18201 / CBS 1600 / BCRC 20928 / JCM 3617 / NBRC 0987 / NRRL Y-1542)</name>
    <name type="common">Torula yeast</name>
    <name type="synonym">Candida utilis</name>
    <dbReference type="NCBI Taxonomy" id="983966"/>
    <lineage>
        <taxon>Eukaryota</taxon>
        <taxon>Fungi</taxon>
        <taxon>Dikarya</taxon>
        <taxon>Ascomycota</taxon>
        <taxon>Saccharomycotina</taxon>
        <taxon>Saccharomycetes</taxon>
        <taxon>Phaffomycetales</taxon>
        <taxon>Phaffomycetaceae</taxon>
        <taxon>Cyberlindnera</taxon>
    </lineage>
</organism>
<dbReference type="OrthoDB" id="3341590at2759"/>
<dbReference type="Gene3D" id="3.10.450.40">
    <property type="match status" value="2"/>
</dbReference>
<feature type="domain" description="Copper amine oxidase N2-terminal" evidence="12">
    <location>
        <begin position="59"/>
        <end position="115"/>
    </location>
</feature>
<dbReference type="SUPFAM" id="SSF49998">
    <property type="entry name" value="Amine oxidase catalytic domain"/>
    <property type="match status" value="1"/>
</dbReference>
<dbReference type="PRINTS" id="PR00766">
    <property type="entry name" value="CUDAOXIDASE"/>
</dbReference>
<dbReference type="Proteomes" id="UP000094389">
    <property type="component" value="Unassembled WGS sequence"/>
</dbReference>
<dbReference type="InterPro" id="IPR016182">
    <property type="entry name" value="Cu_amine_oxidase_N-reg"/>
</dbReference>
<evidence type="ECO:0000313" key="14">
    <source>
        <dbReference type="EMBL" id="ODV74502.1"/>
    </source>
</evidence>
<feature type="signal peptide" evidence="10">
    <location>
        <begin position="1"/>
        <end position="21"/>
    </location>
</feature>
<dbReference type="InterPro" id="IPR000269">
    <property type="entry name" value="Cu_amine_oxidase"/>
</dbReference>
<dbReference type="InterPro" id="IPR015328">
    <property type="entry name" value="DUF1965"/>
</dbReference>
<dbReference type="InterPro" id="IPR015800">
    <property type="entry name" value="Cu_amine_oxidase_N2"/>
</dbReference>
<dbReference type="Pfam" id="PF09248">
    <property type="entry name" value="DUF1965"/>
    <property type="match status" value="1"/>
</dbReference>
<dbReference type="PANTHER" id="PTHR10638">
    <property type="entry name" value="COPPER AMINE OXIDASE"/>
    <property type="match status" value="1"/>
</dbReference>
<accession>A0A1E4S529</accession>
<evidence type="ECO:0000259" key="13">
    <source>
        <dbReference type="Pfam" id="PF09248"/>
    </source>
</evidence>
<dbReference type="OMA" id="PYNSQDV"/>
<dbReference type="SUPFAM" id="SSF54416">
    <property type="entry name" value="Amine oxidase N-terminal region"/>
    <property type="match status" value="2"/>
</dbReference>
<feature type="chain" id="PRO_5009162650" description="Amine oxidase" evidence="10">
    <location>
        <begin position="22"/>
        <end position="774"/>
    </location>
</feature>
<dbReference type="STRING" id="983966.A0A1E4S529"/>
<dbReference type="RefSeq" id="XP_020071541.1">
    <property type="nucleotide sequence ID" value="XM_020217497.1"/>
</dbReference>
<dbReference type="GeneID" id="30991893"/>
<evidence type="ECO:0000256" key="9">
    <source>
        <dbReference type="RuleBase" id="RU000672"/>
    </source>
</evidence>
<dbReference type="Gene3D" id="2.70.98.20">
    <property type="entry name" value="Copper amine oxidase, catalytic domain"/>
    <property type="match status" value="1"/>
</dbReference>
<feature type="domain" description="Copper amine oxidase catalytic" evidence="11">
    <location>
        <begin position="319"/>
        <end position="718"/>
    </location>
</feature>
<keyword evidence="6 9" id="KW-0186">Copper</keyword>
<dbReference type="EMBL" id="KV453928">
    <property type="protein sequence ID" value="ODV74502.1"/>
    <property type="molecule type" value="Genomic_DNA"/>
</dbReference>
<dbReference type="EC" id="1.4.3.-" evidence="9"/>
<feature type="active site" description="Schiff-base intermediate with substrate; via topaquinone" evidence="7">
    <location>
        <position position="473"/>
    </location>
</feature>
<evidence type="ECO:0000256" key="5">
    <source>
        <dbReference type="ARBA" id="ARBA00023002"/>
    </source>
</evidence>
<dbReference type="GO" id="GO:0005507">
    <property type="term" value="F:copper ion binding"/>
    <property type="evidence" value="ECO:0007669"/>
    <property type="project" value="InterPro"/>
</dbReference>
<evidence type="ECO:0000256" key="1">
    <source>
        <dbReference type="ARBA" id="ARBA00001935"/>
    </source>
</evidence>
<evidence type="ECO:0000256" key="4">
    <source>
        <dbReference type="ARBA" id="ARBA00022772"/>
    </source>
</evidence>